<evidence type="ECO:0000256" key="4">
    <source>
        <dbReference type="ARBA" id="ARBA00022692"/>
    </source>
</evidence>
<evidence type="ECO:0000256" key="3">
    <source>
        <dbReference type="ARBA" id="ARBA00022448"/>
    </source>
</evidence>
<dbReference type="Pfam" id="PF00060">
    <property type="entry name" value="Lig_chan"/>
    <property type="match status" value="1"/>
</dbReference>
<keyword evidence="7 12" id="KW-0472">Membrane</keyword>
<dbReference type="InterPro" id="IPR001320">
    <property type="entry name" value="Iontro_rcpt_C"/>
</dbReference>
<keyword evidence="10" id="KW-1071">Ligand-gated ion channel</keyword>
<dbReference type="EnsemblMetazoa" id="SMAR010695-RA">
    <property type="protein sequence ID" value="SMAR010695-PA"/>
    <property type="gene ID" value="SMAR010695"/>
</dbReference>
<keyword evidence="9" id="KW-0325">Glycoprotein</keyword>
<dbReference type="GO" id="GO:0015276">
    <property type="term" value="F:ligand-gated monoatomic ion channel activity"/>
    <property type="evidence" value="ECO:0007669"/>
    <property type="project" value="InterPro"/>
</dbReference>
<dbReference type="EMBL" id="JH431989">
    <property type="status" value="NOT_ANNOTATED_CDS"/>
    <property type="molecule type" value="Genomic_DNA"/>
</dbReference>
<dbReference type="STRING" id="126957.T1JAD4"/>
<evidence type="ECO:0000256" key="11">
    <source>
        <dbReference type="ARBA" id="ARBA00023303"/>
    </source>
</evidence>
<dbReference type="Pfam" id="PF10613">
    <property type="entry name" value="Lig_chan-Glu_bd"/>
    <property type="match status" value="1"/>
</dbReference>
<dbReference type="HOGENOM" id="CLU_340772_0_0_1"/>
<dbReference type="GO" id="GO:0016020">
    <property type="term" value="C:membrane"/>
    <property type="evidence" value="ECO:0007669"/>
    <property type="project" value="UniProtKB-SubCell"/>
</dbReference>
<dbReference type="PANTHER" id="PTHR18966">
    <property type="entry name" value="IONOTROPIC GLUTAMATE RECEPTOR"/>
    <property type="match status" value="1"/>
</dbReference>
<evidence type="ECO:0000313" key="16">
    <source>
        <dbReference type="Proteomes" id="UP000014500"/>
    </source>
</evidence>
<evidence type="ECO:0000256" key="1">
    <source>
        <dbReference type="ARBA" id="ARBA00004141"/>
    </source>
</evidence>
<sequence>MVSLNSLKRHRLYCRHLIKYELVRLSIYYHVSFCSILSPQFVSAVCLALFSHLSLSTFQCHHLNTVVTNNFTRIMRKVAFFSSCLSVLVLLNEFRAPSSLNFKFGIIVETCFNKSKKLEEKLNKFTTYNGSASVSVVDAPCGNIVAAKEQVCSLIKSNTVNIFVALATDHLLRFYELAFYTLRSSSVISSNLKTIISDIADEFEWNNIFIYVDKIYDDVMPECSHHNITSKSCRSVMVWTNVEPPEAFINQTLFYKDGRRIVRKGTNHYVLILTGNDTEQVIKIAQKKDLFNFYTDWLIFAGVEVNEILRSLKLLTYNSNVYVTKIRSEEASIKIMLDLISIRNEWINNHAGTHGLVQNSKIKYVCGDVEIDSEVPIYPNITSVSPVYEIFEVIPTRFDTNPSLHLLGQWSINANPRFQVFSKRKIPNFEGATLRVATLHVNQPFSVLLVVCVKAFPFQSPPYVIIEKLHSSDKQFSGYLVDLLNISAQKLNFTYDLYAVEDNVYGENTCDNETTCSWSGIIGALMRKEAHIGLANLTPLPDRAKEISFLHTALANGGFKMIYAKPSTYDKISKLKAYVRPFNYRTWICIVSLLLGMVFLLTANQQIKWKKSDYISKGFKINNPIFVAVQVLCQQGLEDTPKDGSSRIIFIIMWLFSLLVFASYAATLTSYFTTAELKLPIKNLNDFLKQTEYKMAFISASAFVVMMKEKYAPEEYRRLFNRLEKDGKNSFVISVEEGLERIKKEKVIFAHDSGTIKWLESGSCNLIVVGPSYMEIGVTIATTLDSEYYKGLDWVLRMTKETGLAQRLEKEYWGNKAVECQLNNNQFQSVSILTICAPLLILGF</sequence>
<dbReference type="SMART" id="SM00079">
    <property type="entry name" value="PBPe"/>
    <property type="match status" value="1"/>
</dbReference>
<evidence type="ECO:0000256" key="9">
    <source>
        <dbReference type="ARBA" id="ARBA00023180"/>
    </source>
</evidence>
<keyword evidence="16" id="KW-1185">Reference proteome</keyword>
<keyword evidence="3" id="KW-0813">Transport</keyword>
<proteinExistence type="inferred from homology"/>
<evidence type="ECO:0000256" key="6">
    <source>
        <dbReference type="ARBA" id="ARBA00023065"/>
    </source>
</evidence>
<comment type="subcellular location">
    <subcellularLocation>
        <location evidence="1">Membrane</location>
        <topology evidence="1">Multi-pass membrane protein</topology>
    </subcellularLocation>
</comment>
<dbReference type="Gene3D" id="1.10.287.70">
    <property type="match status" value="1"/>
</dbReference>
<keyword evidence="6" id="KW-0406">Ion transport</keyword>
<evidence type="ECO:0008006" key="17">
    <source>
        <dbReference type="Google" id="ProtNLM"/>
    </source>
</evidence>
<evidence type="ECO:0000256" key="2">
    <source>
        <dbReference type="ARBA" id="ARBA00008685"/>
    </source>
</evidence>
<protein>
    <recommendedName>
        <fullName evidence="17">Ionotropic glutamate receptor C-terminal domain-containing protein</fullName>
    </recommendedName>
</protein>
<dbReference type="SMART" id="SM00918">
    <property type="entry name" value="Lig_chan-Glu_bd"/>
    <property type="match status" value="1"/>
</dbReference>
<evidence type="ECO:0000256" key="5">
    <source>
        <dbReference type="ARBA" id="ARBA00022989"/>
    </source>
</evidence>
<dbReference type="InterPro" id="IPR015683">
    <property type="entry name" value="Ionotropic_Glu_rcpt"/>
</dbReference>
<dbReference type="Gene3D" id="3.40.190.10">
    <property type="entry name" value="Periplasmic binding protein-like II"/>
    <property type="match status" value="1"/>
</dbReference>
<name>T1JAD4_STRMM</name>
<evidence type="ECO:0000313" key="15">
    <source>
        <dbReference type="EnsemblMetazoa" id="SMAR010695-PA"/>
    </source>
</evidence>
<evidence type="ECO:0000256" key="7">
    <source>
        <dbReference type="ARBA" id="ARBA00023136"/>
    </source>
</evidence>
<organism evidence="15 16">
    <name type="scientific">Strigamia maritima</name>
    <name type="common">European centipede</name>
    <name type="synonym">Geophilus maritimus</name>
    <dbReference type="NCBI Taxonomy" id="126957"/>
    <lineage>
        <taxon>Eukaryota</taxon>
        <taxon>Metazoa</taxon>
        <taxon>Ecdysozoa</taxon>
        <taxon>Arthropoda</taxon>
        <taxon>Myriapoda</taxon>
        <taxon>Chilopoda</taxon>
        <taxon>Pleurostigmophora</taxon>
        <taxon>Geophilomorpha</taxon>
        <taxon>Linotaeniidae</taxon>
        <taxon>Strigamia</taxon>
    </lineage>
</organism>
<evidence type="ECO:0000259" key="14">
    <source>
        <dbReference type="SMART" id="SM00918"/>
    </source>
</evidence>
<feature type="domain" description="Ionotropic glutamate receptor C-terminal" evidence="13">
    <location>
        <begin position="447"/>
        <end position="815"/>
    </location>
</feature>
<evidence type="ECO:0000259" key="13">
    <source>
        <dbReference type="SMART" id="SM00079"/>
    </source>
</evidence>
<dbReference type="SUPFAM" id="SSF53850">
    <property type="entry name" value="Periplasmic binding protein-like II"/>
    <property type="match status" value="1"/>
</dbReference>
<reference evidence="16" key="1">
    <citation type="submission" date="2011-05" db="EMBL/GenBank/DDBJ databases">
        <authorList>
            <person name="Richards S.R."/>
            <person name="Qu J."/>
            <person name="Jiang H."/>
            <person name="Jhangiani S.N."/>
            <person name="Agravi P."/>
            <person name="Goodspeed R."/>
            <person name="Gross S."/>
            <person name="Mandapat C."/>
            <person name="Jackson L."/>
            <person name="Mathew T."/>
            <person name="Pu L."/>
            <person name="Thornton R."/>
            <person name="Saada N."/>
            <person name="Wilczek-Boney K.B."/>
            <person name="Lee S."/>
            <person name="Kovar C."/>
            <person name="Wu Y."/>
            <person name="Scherer S.E."/>
            <person name="Worley K.C."/>
            <person name="Muzny D.M."/>
            <person name="Gibbs R."/>
        </authorList>
    </citation>
    <scope>NUCLEOTIDE SEQUENCE</scope>
    <source>
        <strain evidence="16">Brora</strain>
    </source>
</reference>
<feature type="transmembrane region" description="Helical" evidence="12">
    <location>
        <begin position="648"/>
        <end position="673"/>
    </location>
</feature>
<dbReference type="Proteomes" id="UP000014500">
    <property type="component" value="Unassembled WGS sequence"/>
</dbReference>
<dbReference type="AlphaFoldDB" id="T1JAD4"/>
<accession>T1JAD4</accession>
<evidence type="ECO:0000256" key="8">
    <source>
        <dbReference type="ARBA" id="ARBA00023170"/>
    </source>
</evidence>
<reference evidence="15" key="2">
    <citation type="submission" date="2015-02" db="UniProtKB">
        <authorList>
            <consortium name="EnsemblMetazoa"/>
        </authorList>
    </citation>
    <scope>IDENTIFICATION</scope>
</reference>
<comment type="similarity">
    <text evidence="2">Belongs to the glutamate-gated ion channel (TC 1.A.10.1) family.</text>
</comment>
<feature type="transmembrane region" description="Helical" evidence="12">
    <location>
        <begin position="584"/>
        <end position="603"/>
    </location>
</feature>
<dbReference type="PhylomeDB" id="T1JAD4"/>
<dbReference type="InterPro" id="IPR019594">
    <property type="entry name" value="Glu/Gly-bd"/>
</dbReference>
<keyword evidence="4 12" id="KW-0812">Transmembrane</keyword>
<keyword evidence="5 12" id="KW-1133">Transmembrane helix</keyword>
<evidence type="ECO:0000256" key="12">
    <source>
        <dbReference type="SAM" id="Phobius"/>
    </source>
</evidence>
<dbReference type="eggNOG" id="KOG1052">
    <property type="taxonomic scope" value="Eukaryota"/>
</dbReference>
<keyword evidence="8" id="KW-0675">Receptor</keyword>
<feature type="domain" description="Ionotropic glutamate receptor L-glutamate and glycine-binding" evidence="14">
    <location>
        <begin position="462"/>
        <end position="527"/>
    </location>
</feature>
<evidence type="ECO:0000256" key="10">
    <source>
        <dbReference type="ARBA" id="ARBA00023286"/>
    </source>
</evidence>
<keyword evidence="11" id="KW-0407">Ion channel</keyword>